<evidence type="ECO:0000256" key="6">
    <source>
        <dbReference type="ARBA" id="ARBA00023136"/>
    </source>
</evidence>
<dbReference type="InterPro" id="IPR003599">
    <property type="entry name" value="Ig_sub"/>
</dbReference>
<comment type="subcellular location">
    <subcellularLocation>
        <location evidence="1">Cell membrane</location>
        <topology evidence="1">Single-pass type I membrane protein</topology>
    </subcellularLocation>
</comment>
<evidence type="ECO:0000256" key="5">
    <source>
        <dbReference type="ARBA" id="ARBA00022989"/>
    </source>
</evidence>
<dbReference type="InterPro" id="IPR036179">
    <property type="entry name" value="Ig-like_dom_sf"/>
</dbReference>
<reference evidence="15" key="1">
    <citation type="submission" date="2025-08" db="UniProtKB">
        <authorList>
            <consortium name="Ensembl"/>
        </authorList>
    </citation>
    <scope>IDENTIFICATION</scope>
</reference>
<keyword evidence="10" id="KW-0393">Immunoglobulin domain</keyword>
<feature type="domain" description="Ig-like" evidence="14">
    <location>
        <begin position="126"/>
        <end position="219"/>
    </location>
</feature>
<dbReference type="PROSITE" id="PS50835">
    <property type="entry name" value="IG_LIKE"/>
    <property type="match status" value="2"/>
</dbReference>
<dbReference type="Ensembl" id="ENSSTUT00000106988.1">
    <property type="protein sequence ID" value="ENSSTUP00000099703.1"/>
    <property type="gene ID" value="ENSSTUG00000044697.1"/>
</dbReference>
<keyword evidence="3 12" id="KW-0812">Transmembrane</keyword>
<evidence type="ECO:0000256" key="7">
    <source>
        <dbReference type="ARBA" id="ARBA00023157"/>
    </source>
</evidence>
<evidence type="ECO:0000313" key="15">
    <source>
        <dbReference type="Ensembl" id="ENSSTUP00000099703.1"/>
    </source>
</evidence>
<feature type="region of interest" description="Disordered" evidence="11">
    <location>
        <begin position="232"/>
        <end position="275"/>
    </location>
</feature>
<dbReference type="GO" id="GO:0007166">
    <property type="term" value="P:cell surface receptor signaling pathway"/>
    <property type="evidence" value="ECO:0007669"/>
    <property type="project" value="TreeGrafter"/>
</dbReference>
<evidence type="ECO:0000256" key="4">
    <source>
        <dbReference type="ARBA" id="ARBA00022729"/>
    </source>
</evidence>
<dbReference type="GO" id="GO:0071222">
    <property type="term" value="P:cellular response to lipopolysaccharide"/>
    <property type="evidence" value="ECO:0007669"/>
    <property type="project" value="TreeGrafter"/>
</dbReference>
<dbReference type="InterPro" id="IPR051713">
    <property type="entry name" value="T-cell_Activation_Regulation"/>
</dbReference>
<evidence type="ECO:0000256" key="3">
    <source>
        <dbReference type="ARBA" id="ARBA00022692"/>
    </source>
</evidence>
<dbReference type="SMART" id="SM00409">
    <property type="entry name" value="IG"/>
    <property type="match status" value="2"/>
</dbReference>
<evidence type="ECO:0000256" key="12">
    <source>
        <dbReference type="SAM" id="Phobius"/>
    </source>
</evidence>
<dbReference type="PANTHER" id="PTHR25466">
    <property type="entry name" value="T-LYMPHOCYTE ACTIVATION ANTIGEN"/>
    <property type="match status" value="1"/>
</dbReference>
<dbReference type="InterPro" id="IPR003598">
    <property type="entry name" value="Ig_sub2"/>
</dbReference>
<keyword evidence="6 12" id="KW-0472">Membrane</keyword>
<evidence type="ECO:0000256" key="2">
    <source>
        <dbReference type="ARBA" id="ARBA00022475"/>
    </source>
</evidence>
<feature type="transmembrane region" description="Helical" evidence="12">
    <location>
        <begin position="280"/>
        <end position="300"/>
    </location>
</feature>
<dbReference type="InterPro" id="IPR013106">
    <property type="entry name" value="Ig_V-set"/>
</dbReference>
<keyword evidence="8" id="KW-0675">Receptor</keyword>
<evidence type="ECO:0000256" key="10">
    <source>
        <dbReference type="ARBA" id="ARBA00023319"/>
    </source>
</evidence>
<protein>
    <submittedName>
        <fullName evidence="15">Cell surface A33 antigen-like</fullName>
    </submittedName>
</protein>
<dbReference type="InterPro" id="IPR007110">
    <property type="entry name" value="Ig-like_dom"/>
</dbReference>
<evidence type="ECO:0000256" key="8">
    <source>
        <dbReference type="ARBA" id="ARBA00023170"/>
    </source>
</evidence>
<feature type="compositionally biased region" description="Polar residues" evidence="11">
    <location>
        <begin position="241"/>
        <end position="265"/>
    </location>
</feature>
<evidence type="ECO:0000313" key="16">
    <source>
        <dbReference type="Proteomes" id="UP000472277"/>
    </source>
</evidence>
<dbReference type="GO" id="GO:0042130">
    <property type="term" value="P:negative regulation of T cell proliferation"/>
    <property type="evidence" value="ECO:0007669"/>
    <property type="project" value="TreeGrafter"/>
</dbReference>
<dbReference type="SMART" id="SM00406">
    <property type="entry name" value="IGv"/>
    <property type="match status" value="2"/>
</dbReference>
<keyword evidence="9" id="KW-0325">Glycoprotein</keyword>
<keyword evidence="2" id="KW-1003">Cell membrane</keyword>
<evidence type="ECO:0000256" key="9">
    <source>
        <dbReference type="ARBA" id="ARBA00023180"/>
    </source>
</evidence>
<feature type="chain" id="PRO_5025414222" evidence="13">
    <location>
        <begin position="18"/>
        <end position="312"/>
    </location>
</feature>
<keyword evidence="5 12" id="KW-1133">Transmembrane helix</keyword>
<evidence type="ECO:0000256" key="1">
    <source>
        <dbReference type="ARBA" id="ARBA00004251"/>
    </source>
</evidence>
<dbReference type="OMA" id="RCQISRE"/>
<reference evidence="15" key="2">
    <citation type="submission" date="2025-09" db="UniProtKB">
        <authorList>
            <consortium name="Ensembl"/>
        </authorList>
    </citation>
    <scope>IDENTIFICATION</scope>
</reference>
<dbReference type="Gene3D" id="2.60.40.10">
    <property type="entry name" value="Immunoglobulins"/>
    <property type="match status" value="2"/>
</dbReference>
<keyword evidence="4 13" id="KW-0732">Signal</keyword>
<organism evidence="15 16">
    <name type="scientific">Salmo trutta</name>
    <name type="common">Brown trout</name>
    <dbReference type="NCBI Taxonomy" id="8032"/>
    <lineage>
        <taxon>Eukaryota</taxon>
        <taxon>Metazoa</taxon>
        <taxon>Chordata</taxon>
        <taxon>Craniata</taxon>
        <taxon>Vertebrata</taxon>
        <taxon>Euteleostomi</taxon>
        <taxon>Actinopterygii</taxon>
        <taxon>Neopterygii</taxon>
        <taxon>Teleostei</taxon>
        <taxon>Protacanthopterygii</taxon>
        <taxon>Salmoniformes</taxon>
        <taxon>Salmonidae</taxon>
        <taxon>Salmoninae</taxon>
        <taxon>Salmo</taxon>
    </lineage>
</organism>
<dbReference type="Proteomes" id="UP000472277">
    <property type="component" value="Chromosome 32"/>
</dbReference>
<feature type="signal peptide" evidence="13">
    <location>
        <begin position="1"/>
        <end position="17"/>
    </location>
</feature>
<keyword evidence="16" id="KW-1185">Reference proteome</keyword>
<keyword evidence="7" id="KW-1015">Disulfide bond</keyword>
<dbReference type="PANTHER" id="PTHR25466:SF14">
    <property type="entry name" value="BUTYROPHILIN SUBFAMILY 2 MEMBER A2-LIKE-RELATED"/>
    <property type="match status" value="1"/>
</dbReference>
<dbReference type="AlphaFoldDB" id="A0A674DV83"/>
<proteinExistence type="predicted"/>
<dbReference type="InterPro" id="IPR013783">
    <property type="entry name" value="Ig-like_fold"/>
</dbReference>
<evidence type="ECO:0000256" key="13">
    <source>
        <dbReference type="SAM" id="SignalP"/>
    </source>
</evidence>
<dbReference type="InParanoid" id="A0A674DV83"/>
<dbReference type="GO" id="GO:0009897">
    <property type="term" value="C:external side of plasma membrane"/>
    <property type="evidence" value="ECO:0007669"/>
    <property type="project" value="TreeGrafter"/>
</dbReference>
<evidence type="ECO:0000256" key="11">
    <source>
        <dbReference type="SAM" id="MobiDB-lite"/>
    </source>
</evidence>
<dbReference type="GO" id="GO:0031295">
    <property type="term" value="P:T cell costimulation"/>
    <property type="evidence" value="ECO:0007669"/>
    <property type="project" value="TreeGrafter"/>
</dbReference>
<name>A0A674DV83_SALTR</name>
<dbReference type="GeneTree" id="ENSGT01120000272218"/>
<dbReference type="SUPFAM" id="SSF48726">
    <property type="entry name" value="Immunoglobulin"/>
    <property type="match status" value="2"/>
</dbReference>
<gene>
    <name evidence="15" type="primary">LOC115171817</name>
</gene>
<dbReference type="SMART" id="SM00408">
    <property type="entry name" value="IGc2"/>
    <property type="match status" value="2"/>
</dbReference>
<evidence type="ECO:0000259" key="14">
    <source>
        <dbReference type="PROSITE" id="PS50835"/>
    </source>
</evidence>
<dbReference type="GO" id="GO:0042102">
    <property type="term" value="P:positive regulation of T cell proliferation"/>
    <property type="evidence" value="ECO:0007669"/>
    <property type="project" value="TreeGrafter"/>
</dbReference>
<dbReference type="GO" id="GO:0006955">
    <property type="term" value="P:immune response"/>
    <property type="evidence" value="ECO:0007669"/>
    <property type="project" value="TreeGrafter"/>
</dbReference>
<sequence>MWISVCLISSFLHITAGCTLSVTNYDEITVYSGQSVLLTCSCKEPQAKPPSVTWTKLNQQHEILTKPSQDSLYRGRVEMFNNTSPGNLSVRLSHVTEDDVGWYRCQISHEYRDIKLTVKGCTLSDPPSRVVNGSPGQSVLLPCSCSKTQAKPPSFTWTKLRDHQTPEIILTQSDLYKGRVNMFNNTAPGNLSLRLSHVTEDDQGWYRCQISREKYRDIKLTVKGKYQPLTTTTTKRTPLTQPNGLDSTTFLIPTTSPKGSDTVGTSGEDPSASPQQNNTIQYILLAVLPVILIIAGVALYKYKRNKGTVCIP</sequence>
<dbReference type="Pfam" id="PF07686">
    <property type="entry name" value="V-set"/>
    <property type="match status" value="2"/>
</dbReference>
<accession>A0A674DV83</accession>
<feature type="domain" description="Ig-like" evidence="14">
    <location>
        <begin position="18"/>
        <end position="117"/>
    </location>
</feature>